<dbReference type="AlphaFoldDB" id="A0A8J7DH79"/>
<dbReference type="RefSeq" id="WP_193918518.1">
    <property type="nucleotide sequence ID" value="NZ_JADEXS020000001.1"/>
</dbReference>
<dbReference type="Gene3D" id="3.40.50.2000">
    <property type="entry name" value="Glycogen Phosphorylase B"/>
    <property type="match status" value="2"/>
</dbReference>
<organism evidence="3 4">
    <name type="scientific">Desmonostoc muscorum LEGE 12446</name>
    <dbReference type="NCBI Taxonomy" id="1828758"/>
    <lineage>
        <taxon>Bacteria</taxon>
        <taxon>Bacillati</taxon>
        <taxon>Cyanobacteriota</taxon>
        <taxon>Cyanophyceae</taxon>
        <taxon>Nostocales</taxon>
        <taxon>Nostocaceae</taxon>
        <taxon>Desmonostoc</taxon>
    </lineage>
</organism>
<protein>
    <submittedName>
        <fullName evidence="3">Glycosyltransferase</fullName>
    </submittedName>
</protein>
<dbReference type="PANTHER" id="PTHR12526">
    <property type="entry name" value="GLYCOSYLTRANSFERASE"/>
    <property type="match status" value="1"/>
</dbReference>
<accession>A0A8J7DH79</accession>
<keyword evidence="2" id="KW-0808">Transferase</keyword>
<evidence type="ECO:0000313" key="4">
    <source>
        <dbReference type="Proteomes" id="UP000622533"/>
    </source>
</evidence>
<keyword evidence="1" id="KW-0328">Glycosyltransferase</keyword>
<evidence type="ECO:0000256" key="2">
    <source>
        <dbReference type="ARBA" id="ARBA00022679"/>
    </source>
</evidence>
<dbReference type="SUPFAM" id="SSF53756">
    <property type="entry name" value="UDP-Glycosyltransferase/glycogen phosphorylase"/>
    <property type="match status" value="1"/>
</dbReference>
<proteinExistence type="predicted"/>
<dbReference type="GO" id="GO:0016757">
    <property type="term" value="F:glycosyltransferase activity"/>
    <property type="evidence" value="ECO:0007669"/>
    <property type="project" value="UniProtKB-KW"/>
</dbReference>
<keyword evidence="4" id="KW-1185">Reference proteome</keyword>
<dbReference type="CDD" id="cd03801">
    <property type="entry name" value="GT4_PimA-like"/>
    <property type="match status" value="1"/>
</dbReference>
<dbReference type="SUPFAM" id="SSF47336">
    <property type="entry name" value="ACP-like"/>
    <property type="match status" value="1"/>
</dbReference>
<dbReference type="InterPro" id="IPR036736">
    <property type="entry name" value="ACP-like_sf"/>
</dbReference>
<reference evidence="3" key="1">
    <citation type="submission" date="2020-10" db="EMBL/GenBank/DDBJ databases">
        <authorList>
            <person name="Castelo-Branco R."/>
            <person name="Eusebio N."/>
            <person name="Adriana R."/>
            <person name="Vieira A."/>
            <person name="Brugerolle De Fraissinette N."/>
            <person name="Rezende De Castro R."/>
            <person name="Schneider M.P."/>
            <person name="Vasconcelos V."/>
            <person name="Leao P.N."/>
        </authorList>
    </citation>
    <scope>NUCLEOTIDE SEQUENCE</scope>
    <source>
        <strain evidence="3">LEGE 12446</strain>
    </source>
</reference>
<comment type="caution">
    <text evidence="3">The sequence shown here is derived from an EMBL/GenBank/DDBJ whole genome shotgun (WGS) entry which is preliminary data.</text>
</comment>
<dbReference type="Proteomes" id="UP000622533">
    <property type="component" value="Unassembled WGS sequence"/>
</dbReference>
<evidence type="ECO:0000256" key="1">
    <source>
        <dbReference type="ARBA" id="ARBA00022676"/>
    </source>
</evidence>
<dbReference type="Gene3D" id="1.10.1200.10">
    <property type="entry name" value="ACP-like"/>
    <property type="match status" value="1"/>
</dbReference>
<dbReference type="EMBL" id="JADEXS010000245">
    <property type="protein sequence ID" value="MBE9024254.1"/>
    <property type="molecule type" value="Genomic_DNA"/>
</dbReference>
<gene>
    <name evidence="3" type="ORF">IQ276_18050</name>
</gene>
<name>A0A8J7DH79_DESMC</name>
<dbReference type="Pfam" id="PF13692">
    <property type="entry name" value="Glyco_trans_1_4"/>
    <property type="match status" value="1"/>
</dbReference>
<dbReference type="PANTHER" id="PTHR12526:SF510">
    <property type="entry name" value="D-INOSITOL 3-PHOSPHATE GLYCOSYLTRANSFERASE"/>
    <property type="match status" value="1"/>
</dbReference>
<sequence>MKILLTQLISYIPTVTGANKANRLLIEELARNHACQVVAPAINNIQELNPKTKTQSREKLLKELETHNISITASYDAAEIYHHKGVEVHALMDNNQLFTYLKNQIKEFQPTWTLVATEGSLQGLLMAALKTSPNRVIYVVQTTIMLPFGPDSICPSPTLTEMLRQAAGIITISHYLKEYIWKWGKMKSEVVNLPVYGSGPFPYFGCFEQGYVTIVNPSVLKGISIFLELAKKLPNIPFAAVPGWGTTDADLAALKQLPNVKILSWVENIDEIFAQSRVLLVPSLWSEARGYVVTEAMLRGIPVLGSNVGGIPEAKLGIDYVLPVNQIQKYYEESPNKDTPLIPIVPPDQDIEPWYQALQKLLSDSDHYEQLSKASRIAALEYLDNCSIEYIEQYLETLSPNTTRKHDSSTQTYSLLELAENLPPQHRALLALGLMNKNKIASLMNGKQLAAAQQAGFETKESYVAPRTSIEMILAFLCADMLDLERVSIYDNLLDLLGNIITPNQFLSRVNEVFELEISRLVMFGVIVPNVAEIADVIVRYQIEKADPTVLAANLEQLKDLPNEEIEVLVANEIY</sequence>
<evidence type="ECO:0000313" key="3">
    <source>
        <dbReference type="EMBL" id="MBE9024254.1"/>
    </source>
</evidence>